<feature type="compositionally biased region" description="Polar residues" evidence="1">
    <location>
        <begin position="131"/>
        <end position="147"/>
    </location>
</feature>
<evidence type="ECO:0000256" key="1">
    <source>
        <dbReference type="SAM" id="MobiDB-lite"/>
    </source>
</evidence>
<feature type="region of interest" description="Disordered" evidence="1">
    <location>
        <begin position="278"/>
        <end position="308"/>
    </location>
</feature>
<feature type="compositionally biased region" description="Basic and acidic residues" evidence="1">
    <location>
        <begin position="70"/>
        <end position="86"/>
    </location>
</feature>
<feature type="region of interest" description="Disordered" evidence="1">
    <location>
        <begin position="59"/>
        <end position="195"/>
    </location>
</feature>
<reference evidence="2" key="1">
    <citation type="journal article" date="2020" name="Stud. Mycol.">
        <title>101 Dothideomycetes genomes: a test case for predicting lifestyles and emergence of pathogens.</title>
        <authorList>
            <person name="Haridas S."/>
            <person name="Albert R."/>
            <person name="Binder M."/>
            <person name="Bloem J."/>
            <person name="Labutti K."/>
            <person name="Salamov A."/>
            <person name="Andreopoulos B."/>
            <person name="Baker S."/>
            <person name="Barry K."/>
            <person name="Bills G."/>
            <person name="Bluhm B."/>
            <person name="Cannon C."/>
            <person name="Castanera R."/>
            <person name="Culley D."/>
            <person name="Daum C."/>
            <person name="Ezra D."/>
            <person name="Gonzalez J."/>
            <person name="Henrissat B."/>
            <person name="Kuo A."/>
            <person name="Liang C."/>
            <person name="Lipzen A."/>
            <person name="Lutzoni F."/>
            <person name="Magnuson J."/>
            <person name="Mondo S."/>
            <person name="Nolan M."/>
            <person name="Ohm R."/>
            <person name="Pangilinan J."/>
            <person name="Park H.-J."/>
            <person name="Ramirez L."/>
            <person name="Alfaro M."/>
            <person name="Sun H."/>
            <person name="Tritt A."/>
            <person name="Yoshinaga Y."/>
            <person name="Zwiers L.-H."/>
            <person name="Turgeon B."/>
            <person name="Goodwin S."/>
            <person name="Spatafora J."/>
            <person name="Crous P."/>
            <person name="Grigoriev I."/>
        </authorList>
    </citation>
    <scope>NUCLEOTIDE SEQUENCE</scope>
    <source>
        <strain evidence="2">CBS 119925</strain>
    </source>
</reference>
<feature type="compositionally biased region" description="Low complexity" evidence="1">
    <location>
        <begin position="229"/>
        <end position="239"/>
    </location>
</feature>
<feature type="compositionally biased region" description="Polar residues" evidence="1">
    <location>
        <begin position="96"/>
        <end position="108"/>
    </location>
</feature>
<gene>
    <name evidence="2" type="ORF">M011DRAFT_463103</name>
</gene>
<protein>
    <submittedName>
        <fullName evidence="2">Uncharacterized protein</fullName>
    </submittedName>
</protein>
<proteinExistence type="predicted"/>
<keyword evidence="3" id="KW-1185">Reference proteome</keyword>
<dbReference type="OrthoDB" id="194139at2759"/>
<feature type="region of interest" description="Disordered" evidence="1">
    <location>
        <begin position="329"/>
        <end position="409"/>
    </location>
</feature>
<sequence>VGACSQAADDANGHFQTLNKGAGIARHGFRVYTQTAQLDQVASALYFFGIALGRIDGETPDSGNASNECDENHPKFNTSGDRDDRTMTPAPKSGCVSPTFSERSNSTRGRAHTPSERMNERFPYIPKGRRSGSNSPMPSRQTPSLPGSRSSSAMATSSPRLYSDFSPPASNQTLRYEPKIRPRVGEQSGANKENRNANANLQYKQLLANSPFPAPPLHGHDTHRAFAQSSTSLDKSSLSQHTASEAKSPVPGRAETPGASPRIRLRMRPVSPEKLALRPKSAVGLRNGNRTRNAPDTHKAFPSIASTSSHPVLRRVPWKRSDVALGRSPTPFAFAKEPTPGAEPPVIDSVLEDGTTDDRSPSRRGSVTPGQRLADRFLRERNAGSGAVSPVRRESSRVGRSATASSAFL</sequence>
<evidence type="ECO:0000313" key="3">
    <source>
        <dbReference type="Proteomes" id="UP000799440"/>
    </source>
</evidence>
<dbReference type="AlphaFoldDB" id="A0A6A6UU04"/>
<name>A0A6A6UU04_9PLEO</name>
<organism evidence="2 3">
    <name type="scientific">Sporormia fimetaria CBS 119925</name>
    <dbReference type="NCBI Taxonomy" id="1340428"/>
    <lineage>
        <taxon>Eukaryota</taxon>
        <taxon>Fungi</taxon>
        <taxon>Dikarya</taxon>
        <taxon>Ascomycota</taxon>
        <taxon>Pezizomycotina</taxon>
        <taxon>Dothideomycetes</taxon>
        <taxon>Pleosporomycetidae</taxon>
        <taxon>Pleosporales</taxon>
        <taxon>Sporormiaceae</taxon>
        <taxon>Sporormia</taxon>
    </lineage>
</organism>
<dbReference type="EMBL" id="MU006660">
    <property type="protein sequence ID" value="KAF2741615.1"/>
    <property type="molecule type" value="Genomic_DNA"/>
</dbReference>
<feature type="region of interest" description="Disordered" evidence="1">
    <location>
        <begin position="228"/>
        <end position="266"/>
    </location>
</feature>
<evidence type="ECO:0000313" key="2">
    <source>
        <dbReference type="EMBL" id="KAF2741615.1"/>
    </source>
</evidence>
<dbReference type="Proteomes" id="UP000799440">
    <property type="component" value="Unassembled WGS sequence"/>
</dbReference>
<accession>A0A6A6UU04</accession>
<feature type="compositionally biased region" description="Low complexity" evidence="1">
    <location>
        <begin position="148"/>
        <end position="158"/>
    </location>
</feature>
<feature type="compositionally biased region" description="Basic and acidic residues" evidence="1">
    <location>
        <begin position="373"/>
        <end position="382"/>
    </location>
</feature>
<feature type="non-terminal residue" evidence="2">
    <location>
        <position position="1"/>
    </location>
</feature>